<dbReference type="Pfam" id="PF00202">
    <property type="entry name" value="Aminotran_3"/>
    <property type="match status" value="1"/>
</dbReference>
<dbReference type="PANTHER" id="PTHR43094">
    <property type="entry name" value="AMINOTRANSFERASE"/>
    <property type="match status" value="1"/>
</dbReference>
<dbReference type="GO" id="GO:0016223">
    <property type="term" value="F:beta-alanine:pyruvate transaminase activity"/>
    <property type="evidence" value="ECO:0007669"/>
    <property type="project" value="UniProtKB-EC"/>
</dbReference>
<dbReference type="GO" id="GO:0005829">
    <property type="term" value="C:cytosol"/>
    <property type="evidence" value="ECO:0007669"/>
    <property type="project" value="TreeGrafter"/>
</dbReference>
<evidence type="ECO:0000256" key="4">
    <source>
        <dbReference type="ARBA" id="ARBA00022679"/>
    </source>
</evidence>
<dbReference type="InterPro" id="IPR015422">
    <property type="entry name" value="PyrdxlP-dep_Trfase_small"/>
</dbReference>
<accession>A0A840VAT0</accession>
<evidence type="ECO:0000256" key="2">
    <source>
        <dbReference type="ARBA" id="ARBA00008954"/>
    </source>
</evidence>
<evidence type="ECO:0000256" key="5">
    <source>
        <dbReference type="ARBA" id="ARBA00022898"/>
    </source>
</evidence>
<dbReference type="RefSeq" id="WP_246344005.1">
    <property type="nucleotide sequence ID" value="NZ_JACHFJ010000001.1"/>
</dbReference>
<evidence type="ECO:0000256" key="1">
    <source>
        <dbReference type="ARBA" id="ARBA00001933"/>
    </source>
</evidence>
<reference evidence="7 8" key="1">
    <citation type="submission" date="2020-08" db="EMBL/GenBank/DDBJ databases">
        <title>Genomic Encyclopedia of Type Strains, Phase IV (KMG-IV): sequencing the most valuable type-strain genomes for metagenomic binning, comparative biology and taxonomic classification.</title>
        <authorList>
            <person name="Goeker M."/>
        </authorList>
    </citation>
    <scope>NUCLEOTIDE SEQUENCE [LARGE SCALE GENOMIC DNA]</scope>
    <source>
        <strain evidence="7 8">DSM 27026</strain>
    </source>
</reference>
<dbReference type="AlphaFoldDB" id="A0A840VAT0"/>
<keyword evidence="3 7" id="KW-0032">Aminotransferase</keyword>
<proteinExistence type="inferred from homology"/>
<dbReference type="Gene3D" id="3.40.640.10">
    <property type="entry name" value="Type I PLP-dependent aspartate aminotransferase-like (Major domain)"/>
    <property type="match status" value="1"/>
</dbReference>
<keyword evidence="7" id="KW-0670">Pyruvate</keyword>
<gene>
    <name evidence="7" type="ORF">HNP71_000161</name>
</gene>
<dbReference type="PROSITE" id="PS00600">
    <property type="entry name" value="AA_TRANSFER_CLASS_3"/>
    <property type="match status" value="1"/>
</dbReference>
<name>A0A840VAT0_9PROT</name>
<evidence type="ECO:0000313" key="7">
    <source>
        <dbReference type="EMBL" id="MBB5371937.1"/>
    </source>
</evidence>
<comment type="caution">
    <text evidence="7">The sequence shown here is derived from an EMBL/GenBank/DDBJ whole genome shotgun (WGS) entry which is preliminary data.</text>
</comment>
<protein>
    <submittedName>
        <fullName evidence="7">Beta-alanine--pyruvate transaminase</fullName>
        <ecNumber evidence="7">2.6.1.18</ecNumber>
    </submittedName>
</protein>
<dbReference type="InterPro" id="IPR015424">
    <property type="entry name" value="PyrdxlP-dep_Trfase"/>
</dbReference>
<dbReference type="PANTHER" id="PTHR43094:SF1">
    <property type="entry name" value="AMINOTRANSFERASE CLASS-III"/>
    <property type="match status" value="1"/>
</dbReference>
<dbReference type="InterPro" id="IPR049704">
    <property type="entry name" value="Aminotrans_3_PPA_site"/>
</dbReference>
<keyword evidence="5 6" id="KW-0663">Pyridoxal phosphate</keyword>
<dbReference type="InterPro" id="IPR015421">
    <property type="entry name" value="PyrdxlP-dep_Trfase_major"/>
</dbReference>
<dbReference type="InterPro" id="IPR005814">
    <property type="entry name" value="Aminotrans_3"/>
</dbReference>
<keyword evidence="4 7" id="KW-0808">Transferase</keyword>
<dbReference type="CDD" id="cd00610">
    <property type="entry name" value="OAT_like"/>
    <property type="match status" value="1"/>
</dbReference>
<dbReference type="EC" id="2.6.1.18" evidence="7"/>
<dbReference type="EMBL" id="JACHFJ010000001">
    <property type="protein sequence ID" value="MBB5371937.1"/>
    <property type="molecule type" value="Genomic_DNA"/>
</dbReference>
<keyword evidence="8" id="KW-1185">Reference proteome</keyword>
<dbReference type="SUPFAM" id="SSF53383">
    <property type="entry name" value="PLP-dependent transferases"/>
    <property type="match status" value="1"/>
</dbReference>
<comment type="cofactor">
    <cofactor evidence="1">
        <name>pyridoxal 5'-phosphate</name>
        <dbReference type="ChEBI" id="CHEBI:597326"/>
    </cofactor>
</comment>
<comment type="similarity">
    <text evidence="2 6">Belongs to the class-III pyridoxal-phosphate-dependent aminotransferase family.</text>
</comment>
<sequence length="441" mass="48144">MSAAQRPSNDPLINQWMPFTANRQFHDQPRIIARAEGVYYYNTQGEKLLDGSSGLYCIPLGHGRREIREAVSRQMEVLDYAPPFQYGFPPGFQLATEVAELTPPGLNRIMFAGSGSEAVDSALKVALQYHRVRGEGARQRFVGRERGYHGVNFGGWSVGGMVNNRKAFGLGLPGALHMRHTHIKENYFEMGQGTHGADLADDLERFVNLHGADTIAACIVEPVAGSTGILPPPKGYLQRLREICTKHGILLIFDEVITGFGRTGQAFASQTFGVTPDIITMAKAITNGSIPMSAIAVREDIQQTILDAAPPNAVEFYHGYTYSAHPVACAAGLATLKIYREENTFGRVRELTPGFLEQIASFKGDPEVVDTRGFGLLGAVELAPKGKPGERGFKFLCKAFEEGLVLRCSGDSVVLAPPFAATPDQISEMIDIVRKLIRQGY</sequence>
<dbReference type="Gene3D" id="3.90.1150.10">
    <property type="entry name" value="Aspartate Aminotransferase, domain 1"/>
    <property type="match status" value="1"/>
</dbReference>
<evidence type="ECO:0000256" key="3">
    <source>
        <dbReference type="ARBA" id="ARBA00022576"/>
    </source>
</evidence>
<dbReference type="GO" id="GO:0030170">
    <property type="term" value="F:pyridoxal phosphate binding"/>
    <property type="evidence" value="ECO:0007669"/>
    <property type="project" value="InterPro"/>
</dbReference>
<dbReference type="FunFam" id="3.40.640.10:FF:000014">
    <property type="entry name" value="Adenosylmethionine-8-amino-7-oxononanoate aminotransferase, probable"/>
    <property type="match status" value="1"/>
</dbReference>
<evidence type="ECO:0000256" key="6">
    <source>
        <dbReference type="RuleBase" id="RU003560"/>
    </source>
</evidence>
<evidence type="ECO:0000313" key="8">
    <source>
        <dbReference type="Proteomes" id="UP000553706"/>
    </source>
</evidence>
<dbReference type="Proteomes" id="UP000553706">
    <property type="component" value="Unassembled WGS sequence"/>
</dbReference>
<organism evidence="7 8">
    <name type="scientific">Acidocella aromatica</name>
    <dbReference type="NCBI Taxonomy" id="1303579"/>
    <lineage>
        <taxon>Bacteria</taxon>
        <taxon>Pseudomonadati</taxon>
        <taxon>Pseudomonadota</taxon>
        <taxon>Alphaproteobacteria</taxon>
        <taxon>Acetobacterales</taxon>
        <taxon>Acidocellaceae</taxon>
        <taxon>Acidocella</taxon>
    </lineage>
</organism>